<dbReference type="Gene3D" id="3.30.1490.70">
    <property type="match status" value="1"/>
</dbReference>
<evidence type="ECO:0000256" key="3">
    <source>
        <dbReference type="ARBA" id="ARBA00022705"/>
    </source>
</evidence>
<dbReference type="PATRIC" id="fig|158899.10.peg.3966"/>
<dbReference type="GO" id="GO:0005524">
    <property type="term" value="F:ATP binding"/>
    <property type="evidence" value="ECO:0007669"/>
    <property type="project" value="InterPro"/>
</dbReference>
<name>A0A127PFV5_9BURK</name>
<evidence type="ECO:0000256" key="7">
    <source>
        <dbReference type="SAM" id="SignalP"/>
    </source>
</evidence>
<dbReference type="Proteomes" id="UP000072421">
    <property type="component" value="Chromosome"/>
</dbReference>
<dbReference type="InterPro" id="IPR012340">
    <property type="entry name" value="NA-bd_OB-fold"/>
</dbReference>
<keyword evidence="2 10" id="KW-0436">Ligase</keyword>
<comment type="catalytic activity">
    <reaction evidence="6">
        <text>ATP + (deoxyribonucleotide)n-3'-hydroxyl + 5'-phospho-(deoxyribonucleotide)m = (deoxyribonucleotide)n+m + AMP + diphosphate.</text>
        <dbReference type="EC" id="6.5.1.1"/>
    </reaction>
</comment>
<dbReference type="GO" id="GO:0006281">
    <property type="term" value="P:DNA repair"/>
    <property type="evidence" value="ECO:0007669"/>
    <property type="project" value="UniProtKB-KW"/>
</dbReference>
<proteinExistence type="predicted"/>
<organism evidence="10">
    <name type="scientific">Collimonas fungivorans</name>
    <dbReference type="NCBI Taxonomy" id="158899"/>
    <lineage>
        <taxon>Bacteria</taxon>
        <taxon>Pseudomonadati</taxon>
        <taxon>Pseudomonadota</taxon>
        <taxon>Betaproteobacteria</taxon>
        <taxon>Burkholderiales</taxon>
        <taxon>Oxalobacteraceae</taxon>
        <taxon>Collimonas</taxon>
    </lineage>
</organism>
<keyword evidence="4" id="KW-0227">DNA damage</keyword>
<keyword evidence="5" id="KW-0234">DNA repair</keyword>
<evidence type="ECO:0000256" key="6">
    <source>
        <dbReference type="ARBA" id="ARBA00034003"/>
    </source>
</evidence>
<dbReference type="InterPro" id="IPR029319">
    <property type="entry name" value="DNA_ligase_OB"/>
</dbReference>
<keyword evidence="7" id="KW-0732">Signal</keyword>
<reference evidence="10 11" key="1">
    <citation type="submission" date="2015-11" db="EMBL/GenBank/DDBJ databases">
        <title>Exploring the genomic traits of fungus-feeding bacterial genus Collimonas.</title>
        <authorList>
            <person name="Song C."/>
            <person name="Schmidt R."/>
            <person name="de Jager V."/>
            <person name="Krzyzanowska D."/>
            <person name="Jongedijk E."/>
            <person name="Cankar K."/>
            <person name="Beekwilder J."/>
            <person name="van Veen A."/>
            <person name="de Boer W."/>
            <person name="van Veen J.A."/>
            <person name="Garbeva P."/>
        </authorList>
    </citation>
    <scope>NUCLEOTIDE SEQUENCE [LARGE SCALE GENOMIC DNA]</scope>
    <source>
        <strain evidence="10 11">Ter6</strain>
    </source>
</reference>
<feature type="signal peptide" evidence="7">
    <location>
        <begin position="1"/>
        <end position="33"/>
    </location>
</feature>
<evidence type="ECO:0000259" key="8">
    <source>
        <dbReference type="Pfam" id="PF01068"/>
    </source>
</evidence>
<evidence type="ECO:0000259" key="9">
    <source>
        <dbReference type="Pfam" id="PF14743"/>
    </source>
</evidence>
<evidence type="ECO:0000313" key="10">
    <source>
        <dbReference type="EMBL" id="AMO96613.1"/>
    </source>
</evidence>
<dbReference type="PANTHER" id="PTHR47810">
    <property type="entry name" value="DNA LIGASE"/>
    <property type="match status" value="1"/>
</dbReference>
<keyword evidence="3" id="KW-0235">DNA replication</keyword>
<evidence type="ECO:0000313" key="11">
    <source>
        <dbReference type="Proteomes" id="UP000072421"/>
    </source>
</evidence>
<dbReference type="PANTHER" id="PTHR47810:SF1">
    <property type="entry name" value="DNA LIGASE B"/>
    <property type="match status" value="1"/>
</dbReference>
<evidence type="ECO:0000256" key="5">
    <source>
        <dbReference type="ARBA" id="ARBA00023204"/>
    </source>
</evidence>
<feature type="chain" id="PRO_5007276956" evidence="7">
    <location>
        <begin position="34"/>
        <end position="295"/>
    </location>
</feature>
<dbReference type="AlphaFoldDB" id="A0A127PFV5"/>
<dbReference type="NCBIfam" id="NF006592">
    <property type="entry name" value="PRK09125.1"/>
    <property type="match status" value="1"/>
</dbReference>
<dbReference type="GO" id="GO:0006310">
    <property type="term" value="P:DNA recombination"/>
    <property type="evidence" value="ECO:0007669"/>
    <property type="project" value="InterPro"/>
</dbReference>
<evidence type="ECO:0000256" key="2">
    <source>
        <dbReference type="ARBA" id="ARBA00022598"/>
    </source>
</evidence>
<dbReference type="SUPFAM" id="SSF50249">
    <property type="entry name" value="Nucleic acid-binding proteins"/>
    <property type="match status" value="1"/>
</dbReference>
<comment type="cofactor">
    <cofactor evidence="1">
        <name>a divalent metal cation</name>
        <dbReference type="ChEBI" id="CHEBI:60240"/>
    </cofactor>
</comment>
<dbReference type="Gene3D" id="3.30.470.30">
    <property type="entry name" value="DNA ligase/mRNA capping enzyme"/>
    <property type="match status" value="1"/>
</dbReference>
<dbReference type="Pfam" id="PF14743">
    <property type="entry name" value="DNA_ligase_OB_2"/>
    <property type="match status" value="1"/>
</dbReference>
<dbReference type="InterPro" id="IPR012310">
    <property type="entry name" value="DNA_ligase_ATP-dep_cent"/>
</dbReference>
<dbReference type="CDD" id="cd07896">
    <property type="entry name" value="Adenylation_kDNA_ligase_like"/>
    <property type="match status" value="1"/>
</dbReference>
<dbReference type="CDD" id="cd08041">
    <property type="entry name" value="OBF_kDNA_ligase_like"/>
    <property type="match status" value="1"/>
</dbReference>
<evidence type="ECO:0000256" key="1">
    <source>
        <dbReference type="ARBA" id="ARBA00001968"/>
    </source>
</evidence>
<evidence type="ECO:0000256" key="4">
    <source>
        <dbReference type="ARBA" id="ARBA00022763"/>
    </source>
</evidence>
<dbReference type="GO" id="GO:0003910">
    <property type="term" value="F:DNA ligase (ATP) activity"/>
    <property type="evidence" value="ECO:0007669"/>
    <property type="project" value="UniProtKB-EC"/>
</dbReference>
<accession>A0A127PFV5</accession>
<dbReference type="GO" id="GO:0006260">
    <property type="term" value="P:DNA replication"/>
    <property type="evidence" value="ECO:0007669"/>
    <property type="project" value="UniProtKB-KW"/>
</dbReference>
<protein>
    <submittedName>
        <fullName evidence="10">ATP dependent DNA ligase domain protein</fullName>
    </submittedName>
</protein>
<sequence>MRIRQLAPVLALLIARFLSPLLLCLFLSRPSIAAPATPPAAPPLMLANTYHPGITLADYWVSEKLDGVRGYWDGEKLLTRGGQRINAPPWFTAGWPKTALDGELWAGRRQFSHAVSTVRRETPDDAAWRRMRFMVFDLPAHPGSFDQRLAALQNTLAKLAIPWVQPVAQSKLNDHAALRRLLQQTVSQGGEGLMLHRGASLYRAQRSDDLLKVKTHEDAEARVIAHLPGKGKYQGMLGALLVETPGGLRFKLGSGFSDELRRRPPALGSTVTYRFRGLNDSGIPRFASFMRVYEQ</sequence>
<feature type="domain" description="DNA ligase OB-like" evidence="9">
    <location>
        <begin position="228"/>
        <end position="292"/>
    </location>
</feature>
<dbReference type="Gene3D" id="2.40.50.140">
    <property type="entry name" value="Nucleic acid-binding proteins"/>
    <property type="match status" value="1"/>
</dbReference>
<feature type="domain" description="ATP-dependent DNA ligase family profile" evidence="8">
    <location>
        <begin position="96"/>
        <end position="214"/>
    </location>
</feature>
<dbReference type="Pfam" id="PF01068">
    <property type="entry name" value="DNA_ligase_A_M"/>
    <property type="match status" value="1"/>
</dbReference>
<gene>
    <name evidence="10" type="ORF">CFter6_3998</name>
</gene>
<dbReference type="SUPFAM" id="SSF56091">
    <property type="entry name" value="DNA ligase/mRNA capping enzyme, catalytic domain"/>
    <property type="match status" value="1"/>
</dbReference>
<dbReference type="InterPro" id="IPR050326">
    <property type="entry name" value="NAD_dep_DNA_ligaseB"/>
</dbReference>
<dbReference type="EMBL" id="CP013232">
    <property type="protein sequence ID" value="AMO96613.1"/>
    <property type="molecule type" value="Genomic_DNA"/>
</dbReference>